<evidence type="ECO:0000313" key="2">
    <source>
        <dbReference type="Proteomes" id="UP001295684"/>
    </source>
</evidence>
<comment type="caution">
    <text evidence="1">The sequence shown here is derived from an EMBL/GenBank/DDBJ whole genome shotgun (WGS) entry which is preliminary data.</text>
</comment>
<keyword evidence="2" id="KW-1185">Reference proteome</keyword>
<evidence type="ECO:0000313" key="1">
    <source>
        <dbReference type="EMBL" id="CAI2378577.1"/>
    </source>
</evidence>
<gene>
    <name evidence="1" type="ORF">ECRASSUSDP1_LOCUS19974</name>
</gene>
<protein>
    <submittedName>
        <fullName evidence="1">Uncharacterized protein</fullName>
    </submittedName>
</protein>
<dbReference type="AlphaFoldDB" id="A0AAD2D3D2"/>
<dbReference type="Proteomes" id="UP001295684">
    <property type="component" value="Unassembled WGS sequence"/>
</dbReference>
<organism evidence="1 2">
    <name type="scientific">Euplotes crassus</name>
    <dbReference type="NCBI Taxonomy" id="5936"/>
    <lineage>
        <taxon>Eukaryota</taxon>
        <taxon>Sar</taxon>
        <taxon>Alveolata</taxon>
        <taxon>Ciliophora</taxon>
        <taxon>Intramacronucleata</taxon>
        <taxon>Spirotrichea</taxon>
        <taxon>Hypotrichia</taxon>
        <taxon>Euplotida</taxon>
        <taxon>Euplotidae</taxon>
        <taxon>Moneuplotes</taxon>
    </lineage>
</organism>
<dbReference type="EMBL" id="CAMPGE010020318">
    <property type="protein sequence ID" value="CAI2378577.1"/>
    <property type="molecule type" value="Genomic_DNA"/>
</dbReference>
<sequence>MEGIQQTMEEKEQQIWAQEKTLVKQVMYQCLRYTFRHPSQLKMIIYFSFRECDRDKMIQEFTKFRFCEFPYKNGFFFYDLLLKDTRKVEKFLSKYSQEDMQTFHIFSEKCTILFKPFSRCILRSLCKIQTEISINSFSLTKSNFRGIFEQGHSCKEIGFSSCKFNINKVFESNSNELKFSKEIKYSTESITFQYCGNVNTNNWSDHPHQVITILSAISSCSLIHSLKSLSLTKSCISDDTLSALISKSNLTHLKFLQNTE</sequence>
<name>A0AAD2D3D2_EUPCR</name>
<reference evidence="1" key="1">
    <citation type="submission" date="2023-07" db="EMBL/GenBank/DDBJ databases">
        <authorList>
            <consortium name="AG Swart"/>
            <person name="Singh M."/>
            <person name="Singh A."/>
            <person name="Seah K."/>
            <person name="Emmerich C."/>
        </authorList>
    </citation>
    <scope>NUCLEOTIDE SEQUENCE</scope>
    <source>
        <strain evidence="1">DP1</strain>
    </source>
</reference>
<proteinExistence type="predicted"/>
<accession>A0AAD2D3D2</accession>